<dbReference type="STRING" id="318161.Sden_3739"/>
<dbReference type="OrthoDB" id="1522887at2"/>
<dbReference type="AlphaFoldDB" id="Q12HR4"/>
<dbReference type="Pfam" id="PF11899">
    <property type="entry name" value="DUF3419"/>
    <property type="match status" value="1"/>
</dbReference>
<gene>
    <name evidence="1" type="ordered locus">Sden_3739</name>
</gene>
<dbReference type="KEGG" id="sdn:Sden_3739"/>
<dbReference type="EMBL" id="CP000302">
    <property type="protein sequence ID" value="ABE57012.1"/>
    <property type="molecule type" value="Genomic_DNA"/>
</dbReference>
<dbReference type="Proteomes" id="UP000001982">
    <property type="component" value="Chromosome"/>
</dbReference>
<protein>
    <recommendedName>
        <fullName evidence="3">DUF3419 family protein</fullName>
    </recommendedName>
</protein>
<evidence type="ECO:0000313" key="2">
    <source>
        <dbReference type="Proteomes" id="UP000001982"/>
    </source>
</evidence>
<dbReference type="HOGENOM" id="CLU_753915_0_0_6"/>
<accession>Q12HR4</accession>
<dbReference type="RefSeq" id="WP_011498150.1">
    <property type="nucleotide sequence ID" value="NC_007954.1"/>
</dbReference>
<keyword evidence="2" id="KW-1185">Reference proteome</keyword>
<proteinExistence type="predicted"/>
<dbReference type="eggNOG" id="COG5379">
    <property type="taxonomic scope" value="Bacteria"/>
</dbReference>
<evidence type="ECO:0000313" key="1">
    <source>
        <dbReference type="EMBL" id="ABE57012.1"/>
    </source>
</evidence>
<evidence type="ECO:0008006" key="3">
    <source>
        <dbReference type="Google" id="ProtNLM"/>
    </source>
</evidence>
<dbReference type="InterPro" id="IPR021829">
    <property type="entry name" value="DUF3419"/>
</dbReference>
<organism evidence="1 2">
    <name type="scientific">Shewanella denitrificans (strain OS217 / ATCC BAA-1090 / DSM 15013)</name>
    <dbReference type="NCBI Taxonomy" id="318161"/>
    <lineage>
        <taxon>Bacteria</taxon>
        <taxon>Pseudomonadati</taxon>
        <taxon>Pseudomonadota</taxon>
        <taxon>Gammaproteobacteria</taxon>
        <taxon>Alteromonadales</taxon>
        <taxon>Shewanellaceae</taxon>
        <taxon>Shewanella</taxon>
    </lineage>
</organism>
<name>Q12HR4_SHEDO</name>
<reference evidence="1 2" key="1">
    <citation type="submission" date="2006-03" db="EMBL/GenBank/DDBJ databases">
        <title>Complete sequence of Shewanella denitrificans OS217.</title>
        <authorList>
            <consortium name="US DOE Joint Genome Institute"/>
            <person name="Copeland A."/>
            <person name="Lucas S."/>
            <person name="Lapidus A."/>
            <person name="Barry K."/>
            <person name="Detter J.C."/>
            <person name="Glavina del Rio T."/>
            <person name="Hammon N."/>
            <person name="Israni S."/>
            <person name="Dalin E."/>
            <person name="Tice H."/>
            <person name="Pitluck S."/>
            <person name="Brettin T."/>
            <person name="Bruce D."/>
            <person name="Han C."/>
            <person name="Tapia R."/>
            <person name="Gilna P."/>
            <person name="Kiss H."/>
            <person name="Schmutz J."/>
            <person name="Larimer F."/>
            <person name="Land M."/>
            <person name="Hauser L."/>
            <person name="Kyrpides N."/>
            <person name="Lykidis A."/>
            <person name="Richardson P."/>
        </authorList>
    </citation>
    <scope>NUCLEOTIDE SEQUENCE [LARGE SCALE GENOMIC DNA]</scope>
    <source>
        <strain evidence="2">OS217 / ATCC BAA-1090 / DSM 15013</strain>
    </source>
</reference>
<sequence length="359" mass="40857">MAYFSKLNYALGDEDTLPEYQLLPQDAGHVVAVAGSGGRIVPLVAKRPRAITCVDILQEQLDLTELRVESIRQLSFGDFMALFGYPEYPITVDKRKALFESLTLRQQTGQRLAEFFSKSEWQPIIYLGEFERMLMTVSKLIRFVVGDKLDILFEFDNLEDQRNFVKSTAFPRKRWTLALALFGNATALNALLYRGDFPKKNRMGSTFSIYRNMFETLFGQILCRDSYFFQMLVLGRLVNARSAMMEADENLYQTIKENLTYTQIHYIQTDIVSAINKIEEPVDFVSISDVPSFMSDGPANTFLVDIAANLSPNATVVSRGHLRVVRPDSKGFNDISAQAGEVFSSERTGLWQIQCYEKQ</sequence>